<comment type="caution">
    <text evidence="1">The sequence shown here is derived from an EMBL/GenBank/DDBJ whole genome shotgun (WGS) entry which is preliminary data.</text>
</comment>
<gene>
    <name evidence="1" type="ORF">JHL16_16065</name>
</gene>
<protein>
    <submittedName>
        <fullName evidence="1">ABC transporter permease</fullName>
    </submittedName>
</protein>
<evidence type="ECO:0000313" key="1">
    <source>
        <dbReference type="EMBL" id="MBK1867873.1"/>
    </source>
</evidence>
<evidence type="ECO:0000313" key="2">
    <source>
        <dbReference type="Proteomes" id="UP000616151"/>
    </source>
</evidence>
<dbReference type="EMBL" id="JAENHL010000007">
    <property type="protein sequence ID" value="MBK1867873.1"/>
    <property type="molecule type" value="Genomic_DNA"/>
</dbReference>
<organism evidence="1 2">
    <name type="scientific">Taklimakanibacter albus</name>
    <dbReference type="NCBI Taxonomy" id="2800327"/>
    <lineage>
        <taxon>Bacteria</taxon>
        <taxon>Pseudomonadati</taxon>
        <taxon>Pseudomonadota</taxon>
        <taxon>Alphaproteobacteria</taxon>
        <taxon>Hyphomicrobiales</taxon>
        <taxon>Aestuariivirgaceae</taxon>
        <taxon>Taklimakanibacter</taxon>
    </lineage>
</organism>
<dbReference type="Proteomes" id="UP000616151">
    <property type="component" value="Unassembled WGS sequence"/>
</dbReference>
<sequence length="375" mass="41023">MSLILFEMLEVALRPALLVLLFLGLALTVDGVASLDVGEGRIKVMLYSRDDTSEKCQTFLVEAHELLRETVDLDISRRPWTQSELVVQMIQDEADLGILCGDDGWRISVIGRSDLEHQRLVRAAQLAAITLSRHEPWFIKVYRELFRGDKDVAQLPTDWPTAVNISNPATSPGSHARIFLPKIIAMLCHFVAFGFACRSVARDIAGNTLSTIVAASHGHWWPTILARATVASLLALSVLCFLLAISANRHGFTITAPDLTTIAIQALSLTAGALLGLTASLALRSEIRIIMMALVYFVVSFLFSGLISAFDPERFFFYSLSKALPAGYAMDSLTNFMFHGMSSVSDAGGLQNLAAANIAIVTLLLIVASRLRRTF</sequence>
<accession>A0ACC5R5L6</accession>
<name>A0ACC5R5L6_9HYPH</name>
<keyword evidence="2" id="KW-1185">Reference proteome</keyword>
<reference evidence="1" key="1">
    <citation type="submission" date="2021-01" db="EMBL/GenBank/DDBJ databases">
        <authorList>
            <person name="Sun Q."/>
        </authorList>
    </citation>
    <scope>NUCLEOTIDE SEQUENCE</scope>
    <source>
        <strain evidence="1">YIM B02566</strain>
    </source>
</reference>
<proteinExistence type="predicted"/>